<evidence type="ECO:0000313" key="3">
    <source>
        <dbReference type="Proteomes" id="UP000829494"/>
    </source>
</evidence>
<sequence length="133" mass="12836">MGAGRRGGPQITEVDLPGARREGGPQPRLDRPPTAGGTGTSAAIGASGTTGISAATGTGAAIGDSAASGTSAATGTAIGPGPRPAPSPGLVIPHSPSSNIFSSESSARLAIDFTEPRLIPRVAAIWASVSSPQ</sequence>
<accession>A0ABY3Z2D9</accession>
<keyword evidence="3" id="KW-1185">Reference proteome</keyword>
<organism evidence="2 3">
    <name type="scientific">Streptomyces rimosus subsp. rimosus</name>
    <dbReference type="NCBI Taxonomy" id="132474"/>
    <lineage>
        <taxon>Bacteria</taxon>
        <taxon>Bacillati</taxon>
        <taxon>Actinomycetota</taxon>
        <taxon>Actinomycetes</taxon>
        <taxon>Kitasatosporales</taxon>
        <taxon>Streptomycetaceae</taxon>
        <taxon>Streptomyces</taxon>
    </lineage>
</organism>
<gene>
    <name evidence="2" type="ORF">SRIMR7_18380</name>
</gene>
<feature type="compositionally biased region" description="Low complexity" evidence="1">
    <location>
        <begin position="32"/>
        <end position="80"/>
    </location>
</feature>
<evidence type="ECO:0000256" key="1">
    <source>
        <dbReference type="SAM" id="MobiDB-lite"/>
    </source>
</evidence>
<reference evidence="2 3" key="1">
    <citation type="submission" date="2022-03" db="EMBL/GenBank/DDBJ databases">
        <title>Complete genome of Streptomyces rimosus ssp. rimosus R7 (=ATCC 10970).</title>
        <authorList>
            <person name="Beganovic S."/>
            <person name="Ruckert C."/>
            <person name="Busche T."/>
            <person name="Kalinowski J."/>
            <person name="Wittmann C."/>
        </authorList>
    </citation>
    <scope>NUCLEOTIDE SEQUENCE [LARGE SCALE GENOMIC DNA]</scope>
    <source>
        <strain evidence="2 3">R7</strain>
    </source>
</reference>
<evidence type="ECO:0000313" key="2">
    <source>
        <dbReference type="EMBL" id="UNZ04129.1"/>
    </source>
</evidence>
<name>A0ABY3Z2D9_STRRM</name>
<feature type="region of interest" description="Disordered" evidence="1">
    <location>
        <begin position="1"/>
        <end position="101"/>
    </location>
</feature>
<feature type="compositionally biased region" description="Basic and acidic residues" evidence="1">
    <location>
        <begin position="18"/>
        <end position="31"/>
    </location>
</feature>
<dbReference type="Proteomes" id="UP000829494">
    <property type="component" value="Chromosome"/>
</dbReference>
<proteinExistence type="predicted"/>
<protein>
    <submittedName>
        <fullName evidence="2">Uncharacterized protein</fullName>
    </submittedName>
</protein>
<dbReference type="EMBL" id="CP094298">
    <property type="protein sequence ID" value="UNZ04129.1"/>
    <property type="molecule type" value="Genomic_DNA"/>
</dbReference>